<dbReference type="EMBL" id="CP023747">
    <property type="protein sequence ID" value="QEV42134.1"/>
    <property type="molecule type" value="Genomic_DNA"/>
</dbReference>
<reference evidence="1 2" key="1">
    <citation type="submission" date="2017-09" db="EMBL/GenBank/DDBJ databases">
        <title>Streptomyces genome completion.</title>
        <authorList>
            <person name="Lee N."/>
            <person name="Cho B.-K."/>
        </authorList>
    </citation>
    <scope>NUCLEOTIDE SEQUENCE [LARGE SCALE GENOMIC DNA]</scope>
    <source>
        <strain evidence="1 2">ATCC 14899</strain>
    </source>
</reference>
<evidence type="ECO:0000313" key="1">
    <source>
        <dbReference type="EMBL" id="QEV42134.1"/>
    </source>
</evidence>
<evidence type="ECO:0000313" key="2">
    <source>
        <dbReference type="Proteomes" id="UP000325763"/>
    </source>
</evidence>
<accession>A0A5P2W853</accession>
<dbReference type="KEGG" id="snq:CP978_29455"/>
<name>A0A5P2W853_9ACTN</name>
<gene>
    <name evidence="1" type="ORF">CP978_29455</name>
</gene>
<sequence>MDSWFLAVLSVGFGLAFVRLQKGRRLVGLVKASTATGILCCLFGWFQVFFTFPSHACPELLHRVSIVHFDRYENSVFPVQATCHWDNGERKELVSGWVNPLLFTCMAVLTGCLVTLAVFAYRRHRSRGRPAAECFPQDHAR</sequence>
<proteinExistence type="predicted"/>
<protein>
    <submittedName>
        <fullName evidence="1">Uncharacterized protein</fullName>
    </submittedName>
</protein>
<organism evidence="1 2">
    <name type="scientific">Streptomyces nodosus</name>
    <dbReference type="NCBI Taxonomy" id="40318"/>
    <lineage>
        <taxon>Bacteria</taxon>
        <taxon>Bacillati</taxon>
        <taxon>Actinomycetota</taxon>
        <taxon>Actinomycetes</taxon>
        <taxon>Kitasatosporales</taxon>
        <taxon>Streptomycetaceae</taxon>
        <taxon>Streptomyces</taxon>
    </lineage>
</organism>
<dbReference type="AlphaFoldDB" id="A0A5P2W853"/>
<dbReference type="OrthoDB" id="4183471at2"/>
<dbReference type="RefSeq" id="WP_052454360.1">
    <property type="nucleotide sequence ID" value="NZ_CP009313.1"/>
</dbReference>
<dbReference type="Proteomes" id="UP000325763">
    <property type="component" value="Chromosome"/>
</dbReference>